<evidence type="ECO:0000256" key="3">
    <source>
        <dbReference type="ARBA" id="ARBA00022527"/>
    </source>
</evidence>
<gene>
    <name evidence="6" type="ORF">TPAB3V08_LOCUS4153</name>
</gene>
<dbReference type="PANTHER" id="PTHR46392:SF1">
    <property type="entry name" value="DUAL SERINE_THREONINE AND TYROSINE PROTEIN KINASE"/>
    <property type="match status" value="1"/>
</dbReference>
<keyword evidence="4" id="KW-0808">Transferase</keyword>
<evidence type="ECO:0000313" key="7">
    <source>
        <dbReference type="Proteomes" id="UP001153148"/>
    </source>
</evidence>
<name>A0ABN7NRH9_TIMPD</name>
<comment type="subcellular location">
    <subcellularLocation>
        <location evidence="1">Cytoplasm</location>
    </subcellularLocation>
</comment>
<evidence type="ECO:0000256" key="1">
    <source>
        <dbReference type="ARBA" id="ARBA00004496"/>
    </source>
</evidence>
<keyword evidence="5" id="KW-0418">Kinase</keyword>
<evidence type="ECO:0000256" key="2">
    <source>
        <dbReference type="ARBA" id="ARBA00022490"/>
    </source>
</evidence>
<organism evidence="6 7">
    <name type="scientific">Timema podura</name>
    <name type="common">Walking stick</name>
    <dbReference type="NCBI Taxonomy" id="61482"/>
    <lineage>
        <taxon>Eukaryota</taxon>
        <taxon>Metazoa</taxon>
        <taxon>Ecdysozoa</taxon>
        <taxon>Arthropoda</taxon>
        <taxon>Hexapoda</taxon>
        <taxon>Insecta</taxon>
        <taxon>Pterygota</taxon>
        <taxon>Neoptera</taxon>
        <taxon>Polyneoptera</taxon>
        <taxon>Phasmatodea</taxon>
        <taxon>Timematodea</taxon>
        <taxon>Timematoidea</taxon>
        <taxon>Timematidae</taxon>
        <taxon>Timema</taxon>
    </lineage>
</organism>
<evidence type="ECO:0008006" key="8">
    <source>
        <dbReference type="Google" id="ProtNLM"/>
    </source>
</evidence>
<keyword evidence="3" id="KW-0723">Serine/threonine-protein kinase</keyword>
<accession>A0ABN7NRH9</accession>
<proteinExistence type="predicted"/>
<evidence type="ECO:0000313" key="6">
    <source>
        <dbReference type="EMBL" id="CAG2057174.1"/>
    </source>
</evidence>
<keyword evidence="2" id="KW-0963">Cytoplasm</keyword>
<protein>
    <recommendedName>
        <fullName evidence="8">Serine-threonine/tyrosine-protein kinase catalytic domain-containing protein</fullName>
    </recommendedName>
</protein>
<dbReference type="Proteomes" id="UP001153148">
    <property type="component" value="Unassembled WGS sequence"/>
</dbReference>
<dbReference type="InterPro" id="IPR051302">
    <property type="entry name" value="Dual_SerThr-Tyr_Kinase"/>
</dbReference>
<evidence type="ECO:0000256" key="4">
    <source>
        <dbReference type="ARBA" id="ARBA00022679"/>
    </source>
</evidence>
<dbReference type="Gene3D" id="1.10.510.10">
    <property type="entry name" value="Transferase(Phosphotransferase) domain 1"/>
    <property type="match status" value="1"/>
</dbReference>
<evidence type="ECO:0000256" key="5">
    <source>
        <dbReference type="ARBA" id="ARBA00022777"/>
    </source>
</evidence>
<dbReference type="PANTHER" id="PTHR46392">
    <property type="entry name" value="DUAL SERINE/THREONINE AND TYROSINE PROTEIN KINASE"/>
    <property type="match status" value="1"/>
</dbReference>
<comment type="caution">
    <text evidence="6">The sequence shown here is derived from an EMBL/GenBank/DDBJ whole genome shotgun (WGS) entry which is preliminary data.</text>
</comment>
<sequence length="101" mass="11593">MEKTSVRPEKLPHFDEECWHLMEQCWSGKPSNRPLLGYVLPLLESIQARYFQKLSSVWLGAKVVDYWRAQKEGESYYLGGGGRDVVWEGDSSGDKGVMLRV</sequence>
<dbReference type="EMBL" id="CAJPIN010004965">
    <property type="protein sequence ID" value="CAG2057174.1"/>
    <property type="molecule type" value="Genomic_DNA"/>
</dbReference>
<keyword evidence="7" id="KW-1185">Reference proteome</keyword>
<reference evidence="6" key="1">
    <citation type="submission" date="2021-03" db="EMBL/GenBank/DDBJ databases">
        <authorList>
            <person name="Tran Van P."/>
        </authorList>
    </citation>
    <scope>NUCLEOTIDE SEQUENCE</scope>
</reference>